<sequence length="414" mass="44886">MSLVVYLAAFMLGISSVLVRRRPRTALRDPLTLSTCVAIALAALVFVCAAPATLAAVNEFTGIPNFGAPLTYGMLSAYSCAALVLLINWRGGPRELVRRMVLRSIAAYGLLVLAIVVLFALADADTERLTDLDTHYANTPFMREMILLYLLGHSAAMLVMCAVCLKWAREVTGLLRTGLWLILLGTLLDVVGFQLTKYTAVVARWHGHDLDFLSTDVAPPMASLGAVLCSAGFVLPRLLPPTLAQWRGLLDHRRLAPLWCLVRSASTAPKPPTAWWQLPQVRLQWREVSIHDALLALAPYFDHRVRERARDDALAAGCSPHEARLAAEAAMLADAARRATAREEPPQTGGSYRLHATEVLDTSGLVELARALDRERDRPPPVAAAAPRTPPAPDGAGPNSMAGPMTEPEEPHVA</sequence>
<dbReference type="EMBL" id="JBHSPC010000046">
    <property type="protein sequence ID" value="MFC5671865.1"/>
    <property type="molecule type" value="Genomic_DNA"/>
</dbReference>
<keyword evidence="2" id="KW-0472">Membrane</keyword>
<dbReference type="RefSeq" id="WP_381212712.1">
    <property type="nucleotide sequence ID" value="NZ_JBHSPC010000046.1"/>
</dbReference>
<evidence type="ECO:0000256" key="1">
    <source>
        <dbReference type="SAM" id="MobiDB-lite"/>
    </source>
</evidence>
<feature type="transmembrane region" description="Helical" evidence="2">
    <location>
        <begin position="177"/>
        <end position="197"/>
    </location>
</feature>
<dbReference type="InterPro" id="IPR046675">
    <property type="entry name" value="DUF6545"/>
</dbReference>
<keyword evidence="2" id="KW-0812">Transmembrane</keyword>
<feature type="transmembrane region" description="Helical" evidence="2">
    <location>
        <begin position="69"/>
        <end position="89"/>
    </location>
</feature>
<evidence type="ECO:0000313" key="5">
    <source>
        <dbReference type="Proteomes" id="UP001596183"/>
    </source>
</evidence>
<feature type="transmembrane region" description="Helical" evidence="2">
    <location>
        <begin position="33"/>
        <end position="57"/>
    </location>
</feature>
<dbReference type="NCBIfam" id="NF042915">
    <property type="entry name" value="MAB_1171c_fam"/>
    <property type="match status" value="1"/>
</dbReference>
<feature type="region of interest" description="Disordered" evidence="1">
    <location>
        <begin position="372"/>
        <end position="414"/>
    </location>
</feature>
<proteinExistence type="predicted"/>
<protein>
    <submittedName>
        <fullName evidence="4">MAB_1171c family putative transporter</fullName>
    </submittedName>
</protein>
<feature type="transmembrane region" description="Helical" evidence="2">
    <location>
        <begin position="217"/>
        <end position="239"/>
    </location>
</feature>
<feature type="transmembrane region" description="Helical" evidence="2">
    <location>
        <begin position="146"/>
        <end position="165"/>
    </location>
</feature>
<organism evidence="4 5">
    <name type="scientific">Streptomyces incanus</name>
    <dbReference type="NCBI Taxonomy" id="887453"/>
    <lineage>
        <taxon>Bacteria</taxon>
        <taxon>Bacillati</taxon>
        <taxon>Actinomycetota</taxon>
        <taxon>Actinomycetes</taxon>
        <taxon>Kitasatosporales</taxon>
        <taxon>Streptomycetaceae</taxon>
        <taxon>Streptomyces</taxon>
    </lineage>
</organism>
<dbReference type="Pfam" id="PF20182">
    <property type="entry name" value="DUF6545"/>
    <property type="match status" value="1"/>
</dbReference>
<keyword evidence="5" id="KW-1185">Reference proteome</keyword>
<evidence type="ECO:0000313" key="4">
    <source>
        <dbReference type="EMBL" id="MFC5671865.1"/>
    </source>
</evidence>
<evidence type="ECO:0000256" key="2">
    <source>
        <dbReference type="SAM" id="Phobius"/>
    </source>
</evidence>
<feature type="domain" description="DUF6545" evidence="3">
    <location>
        <begin position="246"/>
        <end position="372"/>
    </location>
</feature>
<feature type="transmembrane region" description="Helical" evidence="2">
    <location>
        <begin position="6"/>
        <end position="21"/>
    </location>
</feature>
<dbReference type="InterPro" id="IPR050039">
    <property type="entry name" value="MAB_1171c-like"/>
</dbReference>
<dbReference type="Proteomes" id="UP001596183">
    <property type="component" value="Unassembled WGS sequence"/>
</dbReference>
<name>A0ABW0XMN2_9ACTN</name>
<accession>A0ABW0XMN2</accession>
<reference evidence="5" key="1">
    <citation type="journal article" date="2019" name="Int. J. Syst. Evol. Microbiol.">
        <title>The Global Catalogue of Microorganisms (GCM) 10K type strain sequencing project: providing services to taxonomists for standard genome sequencing and annotation.</title>
        <authorList>
            <consortium name="The Broad Institute Genomics Platform"/>
            <consortium name="The Broad Institute Genome Sequencing Center for Infectious Disease"/>
            <person name="Wu L."/>
            <person name="Ma J."/>
        </authorList>
    </citation>
    <scope>NUCLEOTIDE SEQUENCE [LARGE SCALE GENOMIC DNA]</scope>
    <source>
        <strain evidence="5">JCM 13852</strain>
    </source>
</reference>
<gene>
    <name evidence="4" type="ORF">ACFP2V_17575</name>
</gene>
<evidence type="ECO:0000259" key="3">
    <source>
        <dbReference type="Pfam" id="PF20182"/>
    </source>
</evidence>
<feature type="transmembrane region" description="Helical" evidence="2">
    <location>
        <begin position="101"/>
        <end position="122"/>
    </location>
</feature>
<comment type="caution">
    <text evidence="4">The sequence shown here is derived from an EMBL/GenBank/DDBJ whole genome shotgun (WGS) entry which is preliminary data.</text>
</comment>
<keyword evidence="2" id="KW-1133">Transmembrane helix</keyword>